<dbReference type="OrthoDB" id="203279at2759"/>
<gene>
    <name evidence="7" type="ORF">BJ878DRAFT_455245</name>
</gene>
<name>A0A9P7Z8R5_9HELO</name>
<evidence type="ECO:0000256" key="3">
    <source>
        <dbReference type="ARBA" id="ARBA00023015"/>
    </source>
</evidence>
<evidence type="ECO:0000256" key="1">
    <source>
        <dbReference type="ARBA" id="ARBA00004123"/>
    </source>
</evidence>
<comment type="similarity">
    <text evidence="2">Belongs to the Mediator complex subunit 22 family.</text>
</comment>
<feature type="region of interest" description="Disordered" evidence="6">
    <location>
        <begin position="1"/>
        <end position="41"/>
    </location>
</feature>
<evidence type="ECO:0000256" key="6">
    <source>
        <dbReference type="SAM" id="MobiDB-lite"/>
    </source>
</evidence>
<dbReference type="GO" id="GO:0003712">
    <property type="term" value="F:transcription coregulator activity"/>
    <property type="evidence" value="ECO:0007669"/>
    <property type="project" value="InterPro"/>
</dbReference>
<evidence type="ECO:0000313" key="7">
    <source>
        <dbReference type="EMBL" id="KAG9246948.1"/>
    </source>
</evidence>
<keyword evidence="8" id="KW-1185">Reference proteome</keyword>
<comment type="subcellular location">
    <subcellularLocation>
        <location evidence="1">Nucleus</location>
    </subcellularLocation>
</comment>
<evidence type="ECO:0000256" key="2">
    <source>
        <dbReference type="ARBA" id="ARBA00005942"/>
    </source>
</evidence>
<comment type="caution">
    <text evidence="7">The sequence shown here is derived from an EMBL/GenBank/DDBJ whole genome shotgun (WGS) entry which is preliminary data.</text>
</comment>
<dbReference type="EMBL" id="MU253787">
    <property type="protein sequence ID" value="KAG9246948.1"/>
    <property type="molecule type" value="Genomic_DNA"/>
</dbReference>
<keyword evidence="5" id="KW-0539">Nucleus</keyword>
<sequence length="166" mass="18080">MSDYEAYEGISPATMVDSENDSPATISPAPEHPWTAAKVKSTRRKTKFIPNSLEDRKNRAMADLLKNFGDLVSLVAKPLGDGTSLDVAAAHGLEMELRSSALVKNVEDLLVLNRRLKELWLAGPLTAGNGEENDDQMTEDATKVRAMFEDVLKNFGESRDGSSATV</sequence>
<accession>A0A9P7Z8R5</accession>
<dbReference type="GO" id="GO:0006357">
    <property type="term" value="P:regulation of transcription by RNA polymerase II"/>
    <property type="evidence" value="ECO:0007669"/>
    <property type="project" value="InterPro"/>
</dbReference>
<reference evidence="7" key="1">
    <citation type="journal article" date="2021" name="IMA Fungus">
        <title>Genomic characterization of three marine fungi, including Emericellopsis atlantica sp. nov. with signatures of a generalist lifestyle and marine biomass degradation.</title>
        <authorList>
            <person name="Hagestad O.C."/>
            <person name="Hou L."/>
            <person name="Andersen J.H."/>
            <person name="Hansen E.H."/>
            <person name="Altermark B."/>
            <person name="Li C."/>
            <person name="Kuhnert E."/>
            <person name="Cox R.J."/>
            <person name="Crous P.W."/>
            <person name="Spatafora J.W."/>
            <person name="Lail K."/>
            <person name="Amirebrahimi M."/>
            <person name="Lipzen A."/>
            <person name="Pangilinan J."/>
            <person name="Andreopoulos W."/>
            <person name="Hayes R.D."/>
            <person name="Ng V."/>
            <person name="Grigoriev I.V."/>
            <person name="Jackson S.A."/>
            <person name="Sutton T.D.S."/>
            <person name="Dobson A.D.W."/>
            <person name="Rama T."/>
        </authorList>
    </citation>
    <scope>NUCLEOTIDE SEQUENCE</scope>
    <source>
        <strain evidence="7">TRa3180A</strain>
    </source>
</reference>
<evidence type="ECO:0000256" key="5">
    <source>
        <dbReference type="ARBA" id="ARBA00023242"/>
    </source>
</evidence>
<dbReference type="GO" id="GO:0016592">
    <property type="term" value="C:mediator complex"/>
    <property type="evidence" value="ECO:0007669"/>
    <property type="project" value="InterPro"/>
</dbReference>
<evidence type="ECO:0000256" key="4">
    <source>
        <dbReference type="ARBA" id="ARBA00023163"/>
    </source>
</evidence>
<proteinExistence type="inferred from homology"/>
<dbReference type="AlphaFoldDB" id="A0A9P7Z8R5"/>
<keyword evidence="3" id="KW-0805">Transcription regulation</keyword>
<organism evidence="7 8">
    <name type="scientific">Calycina marina</name>
    <dbReference type="NCBI Taxonomy" id="1763456"/>
    <lineage>
        <taxon>Eukaryota</taxon>
        <taxon>Fungi</taxon>
        <taxon>Dikarya</taxon>
        <taxon>Ascomycota</taxon>
        <taxon>Pezizomycotina</taxon>
        <taxon>Leotiomycetes</taxon>
        <taxon>Helotiales</taxon>
        <taxon>Pezizellaceae</taxon>
        <taxon>Calycina</taxon>
    </lineage>
</organism>
<dbReference type="Proteomes" id="UP000887226">
    <property type="component" value="Unassembled WGS sequence"/>
</dbReference>
<dbReference type="Pfam" id="PF06179">
    <property type="entry name" value="Med22"/>
    <property type="match status" value="1"/>
</dbReference>
<evidence type="ECO:0000313" key="8">
    <source>
        <dbReference type="Proteomes" id="UP000887226"/>
    </source>
</evidence>
<protein>
    <submittedName>
        <fullName evidence="7">Uncharacterized protein</fullName>
    </submittedName>
</protein>
<dbReference type="InterPro" id="IPR009332">
    <property type="entry name" value="Med22"/>
</dbReference>
<keyword evidence="4" id="KW-0804">Transcription</keyword>
<dbReference type="Gene3D" id="6.10.280.160">
    <property type="entry name" value="Mediator of RNA polymerase II transcription subunit 22"/>
    <property type="match status" value="1"/>
</dbReference>